<dbReference type="Pfam" id="PF11860">
    <property type="entry name" value="Muramidase"/>
    <property type="match status" value="1"/>
</dbReference>
<dbReference type="InterPro" id="IPR024408">
    <property type="entry name" value="Muramidase"/>
</dbReference>
<dbReference type="AlphaFoldDB" id="A0A175RQ61"/>
<sequence>MPISREVLDAAREVERATGTPAAALVAIAIVETNARAFAPVGEGREPLIRFEGHVFDRRLNEEKRRIARTAGLSAPRAGQIRNPAGQDARWRLLRQAAAIDANAAYEATSWGLGQVMGLHWQTLGYASASALAEDARRSAEGQFTLVARFLKTGPFVERMERGDWEGFARLYNGPGFAANAYDRKIESAFRQASRLLSNAA</sequence>
<reference evidence="2 3" key="1">
    <citation type="journal article" date="2016" name="Front. Microbiol.">
        <title>Genomic Resource of Rice Seed Associated Bacteria.</title>
        <authorList>
            <person name="Midha S."/>
            <person name="Bansal K."/>
            <person name="Sharma S."/>
            <person name="Kumar N."/>
            <person name="Patil P.P."/>
            <person name="Chaudhry V."/>
            <person name="Patil P.B."/>
        </authorList>
    </citation>
    <scope>NUCLEOTIDE SEQUENCE [LARGE SCALE GENOMIC DNA]</scope>
    <source>
        <strain evidence="2 3">NS365</strain>
    </source>
</reference>
<feature type="domain" description="N-acetylmuramidase" evidence="1">
    <location>
        <begin position="22"/>
        <end position="192"/>
    </location>
</feature>
<comment type="caution">
    <text evidence="2">The sequence shown here is derived from an EMBL/GenBank/DDBJ whole genome shotgun (WGS) entry which is preliminary data.</text>
</comment>
<dbReference type="EMBL" id="LDQA01000022">
    <property type="protein sequence ID" value="KTR05856.1"/>
    <property type="molecule type" value="Genomic_DNA"/>
</dbReference>
<dbReference type="RefSeq" id="WP_058600285.1">
    <property type="nucleotide sequence ID" value="NZ_LDQA01000022.1"/>
</dbReference>
<organism evidence="2 3">
    <name type="scientific">Aureimonas ureilytica</name>
    <dbReference type="NCBI Taxonomy" id="401562"/>
    <lineage>
        <taxon>Bacteria</taxon>
        <taxon>Pseudomonadati</taxon>
        <taxon>Pseudomonadota</taxon>
        <taxon>Alphaproteobacteria</taxon>
        <taxon>Hyphomicrobiales</taxon>
        <taxon>Aurantimonadaceae</taxon>
        <taxon>Aureimonas</taxon>
    </lineage>
</organism>
<dbReference type="Proteomes" id="UP000078529">
    <property type="component" value="Unassembled WGS sequence"/>
</dbReference>
<evidence type="ECO:0000313" key="2">
    <source>
        <dbReference type="EMBL" id="KTR05856.1"/>
    </source>
</evidence>
<name>A0A175RQ61_9HYPH</name>
<dbReference type="PATRIC" id="fig|401562.4.peg.1797"/>
<protein>
    <recommendedName>
        <fullName evidence="1">N-acetylmuramidase domain-containing protein</fullName>
    </recommendedName>
</protein>
<gene>
    <name evidence="2" type="ORF">NS365_10175</name>
</gene>
<accession>A0A175RQ61</accession>
<keyword evidence="3" id="KW-1185">Reference proteome</keyword>
<evidence type="ECO:0000259" key="1">
    <source>
        <dbReference type="Pfam" id="PF11860"/>
    </source>
</evidence>
<evidence type="ECO:0000313" key="3">
    <source>
        <dbReference type="Proteomes" id="UP000078529"/>
    </source>
</evidence>
<proteinExistence type="predicted"/>